<sequence length="104" mass="11691">MKKPSWKLSSRSLLEEDENSRLSASNPETHSLCMRKDRDGGRWPRAICIPHPLHSILKSSNVFGKKNFTEANTWARGCRPAVTCELVLTLGHPSSYIIQSDSLL</sequence>
<organism evidence="2 3">
    <name type="scientific">Trichonephila clavata</name>
    <name type="common">Joro spider</name>
    <name type="synonym">Nephila clavata</name>
    <dbReference type="NCBI Taxonomy" id="2740835"/>
    <lineage>
        <taxon>Eukaryota</taxon>
        <taxon>Metazoa</taxon>
        <taxon>Ecdysozoa</taxon>
        <taxon>Arthropoda</taxon>
        <taxon>Chelicerata</taxon>
        <taxon>Arachnida</taxon>
        <taxon>Araneae</taxon>
        <taxon>Araneomorphae</taxon>
        <taxon>Entelegynae</taxon>
        <taxon>Araneoidea</taxon>
        <taxon>Nephilidae</taxon>
        <taxon>Trichonephila</taxon>
    </lineage>
</organism>
<dbReference type="Proteomes" id="UP000887116">
    <property type="component" value="Unassembled WGS sequence"/>
</dbReference>
<dbReference type="OrthoDB" id="10609356at2759"/>
<evidence type="ECO:0000313" key="3">
    <source>
        <dbReference type="Proteomes" id="UP000887116"/>
    </source>
</evidence>
<accession>A0A8X6HSV7</accession>
<protein>
    <submittedName>
        <fullName evidence="2">Uncharacterized protein</fullName>
    </submittedName>
</protein>
<reference evidence="2" key="1">
    <citation type="submission" date="2020-07" db="EMBL/GenBank/DDBJ databases">
        <title>Multicomponent nature underlies the extraordinary mechanical properties of spider dragline silk.</title>
        <authorList>
            <person name="Kono N."/>
            <person name="Nakamura H."/>
            <person name="Mori M."/>
            <person name="Yoshida Y."/>
            <person name="Ohtoshi R."/>
            <person name="Malay A.D."/>
            <person name="Moran D.A.P."/>
            <person name="Tomita M."/>
            <person name="Numata K."/>
            <person name="Arakawa K."/>
        </authorList>
    </citation>
    <scope>NUCLEOTIDE SEQUENCE</scope>
</reference>
<comment type="caution">
    <text evidence="2">The sequence shown here is derived from an EMBL/GenBank/DDBJ whole genome shotgun (WGS) entry which is preliminary data.</text>
</comment>
<keyword evidence="3" id="KW-1185">Reference proteome</keyword>
<evidence type="ECO:0000256" key="1">
    <source>
        <dbReference type="SAM" id="MobiDB-lite"/>
    </source>
</evidence>
<name>A0A8X6HSV7_TRICU</name>
<dbReference type="EMBL" id="BMAO01009209">
    <property type="protein sequence ID" value="GFR29339.1"/>
    <property type="molecule type" value="Genomic_DNA"/>
</dbReference>
<feature type="region of interest" description="Disordered" evidence="1">
    <location>
        <begin position="1"/>
        <end position="41"/>
    </location>
</feature>
<dbReference type="AlphaFoldDB" id="A0A8X6HSV7"/>
<evidence type="ECO:0000313" key="2">
    <source>
        <dbReference type="EMBL" id="GFR29339.1"/>
    </source>
</evidence>
<gene>
    <name evidence="2" type="ORF">TNCT_732321</name>
</gene>
<proteinExistence type="predicted"/>